<reference evidence="1" key="1">
    <citation type="journal article" date="2020" name="mSystems">
        <title>Genome- and Community-Level Interaction Insights into Carbon Utilization and Element Cycling Functions of Hydrothermarchaeota in Hydrothermal Sediment.</title>
        <authorList>
            <person name="Zhou Z."/>
            <person name="Liu Y."/>
            <person name="Xu W."/>
            <person name="Pan J."/>
            <person name="Luo Z.H."/>
            <person name="Li M."/>
        </authorList>
    </citation>
    <scope>NUCLEOTIDE SEQUENCE [LARGE SCALE GENOMIC DNA]</scope>
    <source>
        <strain evidence="1">SpSt-114</strain>
    </source>
</reference>
<comment type="caution">
    <text evidence="1">The sequence shown here is derived from an EMBL/GenBank/DDBJ whole genome shotgun (WGS) entry which is preliminary data.</text>
</comment>
<accession>A0A7C5X581</accession>
<protein>
    <submittedName>
        <fullName evidence="1">Uncharacterized protein</fullName>
    </submittedName>
</protein>
<dbReference type="AlphaFoldDB" id="A0A7C5X581"/>
<proteinExistence type="predicted"/>
<sequence>MELGKVIDKNVLSELALLLGVDEKTLVFKLLTINALLLERARREGVEPKEFFEGCLYVPKEVREKLGENWEETLRQFLKEVQNAGIDDPLGEAVYWIRKLSVQVQQSNLREMTIFVDEQTFDEFVETAKKALELGLVKEDYTQEMGKQIASLVRNSLLRETKALKNRMLRLKLKGR</sequence>
<organism evidence="1">
    <name type="scientific">Thermocrinis ruber</name>
    <dbReference type="NCBI Taxonomy" id="75906"/>
    <lineage>
        <taxon>Bacteria</taxon>
        <taxon>Pseudomonadati</taxon>
        <taxon>Aquificota</taxon>
        <taxon>Aquificia</taxon>
        <taxon>Aquificales</taxon>
        <taxon>Aquificaceae</taxon>
        <taxon>Thermocrinis</taxon>
    </lineage>
</organism>
<name>A0A7C5X581_9AQUI</name>
<gene>
    <name evidence="1" type="ORF">ENN04_07485</name>
</gene>
<dbReference type="EMBL" id="DSAC01000095">
    <property type="protein sequence ID" value="HHO74454.1"/>
    <property type="molecule type" value="Genomic_DNA"/>
</dbReference>
<evidence type="ECO:0000313" key="1">
    <source>
        <dbReference type="EMBL" id="HHO74454.1"/>
    </source>
</evidence>